<dbReference type="InterPro" id="IPR019681">
    <property type="entry name" value="DUF2530"/>
</dbReference>
<keyword evidence="1" id="KW-0472">Membrane</keyword>
<keyword evidence="1" id="KW-1133">Transmembrane helix</keyword>
<keyword evidence="1" id="KW-0812">Transmembrane</keyword>
<proteinExistence type="predicted"/>
<feature type="transmembrane region" description="Helical" evidence="1">
    <location>
        <begin position="48"/>
        <end position="67"/>
    </location>
</feature>
<sequence length="82" mass="9058">MNDARRPDLEPLDVDGVGVVTALTGVWAVAFLVLLPLKGRLDEHGSGWWLWTCLAGVGLGLFGIWFCRRRRAALRRSGERPG</sequence>
<evidence type="ECO:0000313" key="2">
    <source>
        <dbReference type="EMBL" id="NHC14572.1"/>
    </source>
</evidence>
<evidence type="ECO:0000256" key="1">
    <source>
        <dbReference type="SAM" id="Phobius"/>
    </source>
</evidence>
<keyword evidence="3" id="KW-1185">Reference proteome</keyword>
<dbReference type="RefSeq" id="WP_166282240.1">
    <property type="nucleotide sequence ID" value="NZ_JAANNP010000008.1"/>
</dbReference>
<organism evidence="2 3">
    <name type="scientific">Motilibacter deserti</name>
    <dbReference type="NCBI Taxonomy" id="2714956"/>
    <lineage>
        <taxon>Bacteria</taxon>
        <taxon>Bacillati</taxon>
        <taxon>Actinomycetota</taxon>
        <taxon>Actinomycetes</taxon>
        <taxon>Motilibacterales</taxon>
        <taxon>Motilibacteraceae</taxon>
        <taxon>Motilibacter</taxon>
    </lineage>
</organism>
<reference evidence="2 3" key="1">
    <citation type="submission" date="2020-03" db="EMBL/GenBank/DDBJ databases">
        <title>Two novel Motilibacter sp.</title>
        <authorList>
            <person name="Liu S."/>
        </authorList>
    </citation>
    <scope>NUCLEOTIDE SEQUENCE [LARGE SCALE GENOMIC DNA]</scope>
    <source>
        <strain evidence="2 3">E257</strain>
    </source>
</reference>
<evidence type="ECO:0000313" key="3">
    <source>
        <dbReference type="Proteomes" id="UP000800981"/>
    </source>
</evidence>
<gene>
    <name evidence="2" type="ORF">G9H71_12365</name>
</gene>
<feature type="transmembrane region" description="Helical" evidence="1">
    <location>
        <begin position="12"/>
        <end position="36"/>
    </location>
</feature>
<dbReference type="Pfam" id="PF10745">
    <property type="entry name" value="DUF2530"/>
    <property type="match status" value="1"/>
</dbReference>
<comment type="caution">
    <text evidence="2">The sequence shown here is derived from an EMBL/GenBank/DDBJ whole genome shotgun (WGS) entry which is preliminary data.</text>
</comment>
<name>A0ABX0GUW7_9ACTN</name>
<accession>A0ABX0GUW7</accession>
<protein>
    <submittedName>
        <fullName evidence="2">DUF2530 domain-containing protein</fullName>
    </submittedName>
</protein>
<dbReference type="Proteomes" id="UP000800981">
    <property type="component" value="Unassembled WGS sequence"/>
</dbReference>
<dbReference type="EMBL" id="JAANNP010000008">
    <property type="protein sequence ID" value="NHC14572.1"/>
    <property type="molecule type" value="Genomic_DNA"/>
</dbReference>